<dbReference type="Proteomes" id="UP001412067">
    <property type="component" value="Unassembled WGS sequence"/>
</dbReference>
<dbReference type="InterPro" id="IPR036640">
    <property type="entry name" value="ABC1_TM_sf"/>
</dbReference>
<feature type="transmembrane region" description="Helical" evidence="11">
    <location>
        <begin position="415"/>
        <end position="443"/>
    </location>
</feature>
<protein>
    <submittedName>
        <fullName evidence="14">ABC transporter B family member 11</fullName>
    </submittedName>
</protein>
<dbReference type="CDD" id="cd18578">
    <property type="entry name" value="ABC_6TM_Pgp_ABCB1_D2_like"/>
    <property type="match status" value="1"/>
</dbReference>
<keyword evidence="9 11" id="KW-0472">Membrane</keyword>
<feature type="domain" description="ABC transmembrane type-1" evidence="13">
    <location>
        <begin position="372"/>
        <end position="576"/>
    </location>
</feature>
<dbReference type="PANTHER" id="PTHR43394">
    <property type="entry name" value="ATP-DEPENDENT PERMEASE MDL1, MITOCHONDRIAL"/>
    <property type="match status" value="1"/>
</dbReference>
<evidence type="ECO:0000313" key="14">
    <source>
        <dbReference type="EMBL" id="KAK8963231.1"/>
    </source>
</evidence>
<accession>A0ABR2MHN9</accession>
<keyword evidence="7" id="KW-0067">ATP-binding</keyword>
<dbReference type="InterPro" id="IPR039421">
    <property type="entry name" value="Type_1_exporter"/>
</dbReference>
<evidence type="ECO:0000256" key="1">
    <source>
        <dbReference type="ARBA" id="ARBA00004141"/>
    </source>
</evidence>
<evidence type="ECO:0000259" key="12">
    <source>
        <dbReference type="PROSITE" id="PS50893"/>
    </source>
</evidence>
<dbReference type="InterPro" id="IPR003593">
    <property type="entry name" value="AAA+_ATPase"/>
</dbReference>
<dbReference type="InterPro" id="IPR011527">
    <property type="entry name" value="ABC1_TM_dom"/>
</dbReference>
<dbReference type="SUPFAM" id="SSF52540">
    <property type="entry name" value="P-loop containing nucleoside triphosphate hydrolases"/>
    <property type="match status" value="2"/>
</dbReference>
<evidence type="ECO:0000256" key="11">
    <source>
        <dbReference type="SAM" id="Phobius"/>
    </source>
</evidence>
<dbReference type="PANTHER" id="PTHR43394:SF16">
    <property type="entry name" value="ABC TRANSPORTER B FAMILY MEMBER 4-LIKE ISOFORM X1"/>
    <property type="match status" value="1"/>
</dbReference>
<dbReference type="SMART" id="SM00382">
    <property type="entry name" value="AAA"/>
    <property type="match status" value="2"/>
</dbReference>
<keyword evidence="3" id="KW-0813">Transport</keyword>
<feature type="domain" description="ABC transporter" evidence="12">
    <location>
        <begin position="41"/>
        <end position="277"/>
    </location>
</feature>
<dbReference type="CDD" id="cd03249">
    <property type="entry name" value="ABC_MTABC3_MDL1_MDL2"/>
    <property type="match status" value="1"/>
</dbReference>
<reference evidence="14 15" key="1">
    <citation type="journal article" date="2022" name="Nat. Plants">
        <title>Genomes of leafy and leafless Platanthera orchids illuminate the evolution of mycoheterotrophy.</title>
        <authorList>
            <person name="Li M.H."/>
            <person name="Liu K.W."/>
            <person name="Li Z."/>
            <person name="Lu H.C."/>
            <person name="Ye Q.L."/>
            <person name="Zhang D."/>
            <person name="Wang J.Y."/>
            <person name="Li Y.F."/>
            <person name="Zhong Z.M."/>
            <person name="Liu X."/>
            <person name="Yu X."/>
            <person name="Liu D.K."/>
            <person name="Tu X.D."/>
            <person name="Liu B."/>
            <person name="Hao Y."/>
            <person name="Liao X.Y."/>
            <person name="Jiang Y.T."/>
            <person name="Sun W.H."/>
            <person name="Chen J."/>
            <person name="Chen Y.Q."/>
            <person name="Ai Y."/>
            <person name="Zhai J.W."/>
            <person name="Wu S.S."/>
            <person name="Zhou Z."/>
            <person name="Hsiao Y.Y."/>
            <person name="Wu W.L."/>
            <person name="Chen Y.Y."/>
            <person name="Lin Y.F."/>
            <person name="Hsu J.L."/>
            <person name="Li C.Y."/>
            <person name="Wang Z.W."/>
            <person name="Zhao X."/>
            <person name="Zhong W.Y."/>
            <person name="Ma X.K."/>
            <person name="Ma L."/>
            <person name="Huang J."/>
            <person name="Chen G.Z."/>
            <person name="Huang M.Z."/>
            <person name="Huang L."/>
            <person name="Peng D.H."/>
            <person name="Luo Y.B."/>
            <person name="Zou S.Q."/>
            <person name="Chen S.P."/>
            <person name="Lan S."/>
            <person name="Tsai W.C."/>
            <person name="Van de Peer Y."/>
            <person name="Liu Z.J."/>
        </authorList>
    </citation>
    <scope>NUCLEOTIDE SEQUENCE [LARGE SCALE GENOMIC DNA]</scope>
    <source>
        <strain evidence="14">Lor288</strain>
    </source>
</reference>
<evidence type="ECO:0000256" key="3">
    <source>
        <dbReference type="ARBA" id="ARBA00022448"/>
    </source>
</evidence>
<evidence type="ECO:0000256" key="2">
    <source>
        <dbReference type="ARBA" id="ARBA00007577"/>
    </source>
</evidence>
<proteinExistence type="inferred from homology"/>
<evidence type="ECO:0000256" key="10">
    <source>
        <dbReference type="ARBA" id="ARBA00023180"/>
    </source>
</evidence>
<organism evidence="14 15">
    <name type="scientific">Platanthera guangdongensis</name>
    <dbReference type="NCBI Taxonomy" id="2320717"/>
    <lineage>
        <taxon>Eukaryota</taxon>
        <taxon>Viridiplantae</taxon>
        <taxon>Streptophyta</taxon>
        <taxon>Embryophyta</taxon>
        <taxon>Tracheophyta</taxon>
        <taxon>Spermatophyta</taxon>
        <taxon>Magnoliopsida</taxon>
        <taxon>Liliopsida</taxon>
        <taxon>Asparagales</taxon>
        <taxon>Orchidaceae</taxon>
        <taxon>Orchidoideae</taxon>
        <taxon>Orchideae</taxon>
        <taxon>Orchidinae</taxon>
        <taxon>Platanthera</taxon>
    </lineage>
</organism>
<keyword evidence="8 11" id="KW-1133">Transmembrane helix</keyword>
<evidence type="ECO:0000256" key="6">
    <source>
        <dbReference type="ARBA" id="ARBA00022741"/>
    </source>
</evidence>
<evidence type="ECO:0000259" key="13">
    <source>
        <dbReference type="PROSITE" id="PS50929"/>
    </source>
</evidence>
<dbReference type="Gene3D" id="1.20.1560.10">
    <property type="entry name" value="ABC transporter type 1, transmembrane domain"/>
    <property type="match status" value="1"/>
</dbReference>
<keyword evidence="10" id="KW-0325">Glycoprotein</keyword>
<name>A0ABR2MHN9_9ASPA</name>
<dbReference type="PROSITE" id="PS00211">
    <property type="entry name" value="ABC_TRANSPORTER_1"/>
    <property type="match status" value="1"/>
</dbReference>
<evidence type="ECO:0000256" key="5">
    <source>
        <dbReference type="ARBA" id="ARBA00022737"/>
    </source>
</evidence>
<keyword evidence="6" id="KW-0547">Nucleotide-binding</keyword>
<dbReference type="Gene3D" id="3.40.50.300">
    <property type="entry name" value="P-loop containing nucleotide triphosphate hydrolases"/>
    <property type="match status" value="1"/>
</dbReference>
<comment type="similarity">
    <text evidence="2">Belongs to the ABC transporter superfamily. ABCB family. Multidrug resistance exporter (TC 3.A.1.201) subfamily.</text>
</comment>
<keyword evidence="15" id="KW-1185">Reference proteome</keyword>
<dbReference type="Pfam" id="PF00005">
    <property type="entry name" value="ABC_tran"/>
    <property type="match status" value="1"/>
</dbReference>
<comment type="caution">
    <text evidence="14">The sequence shown here is derived from an EMBL/GenBank/DDBJ whole genome shotgun (WGS) entry which is preliminary data.</text>
</comment>
<evidence type="ECO:0000256" key="4">
    <source>
        <dbReference type="ARBA" id="ARBA00022692"/>
    </source>
</evidence>
<keyword evidence="4 11" id="KW-0812">Transmembrane</keyword>
<dbReference type="Pfam" id="PF00664">
    <property type="entry name" value="ABC_membrane"/>
    <property type="match status" value="1"/>
</dbReference>
<keyword evidence="5" id="KW-0677">Repeat</keyword>
<evidence type="ECO:0000256" key="9">
    <source>
        <dbReference type="ARBA" id="ARBA00023136"/>
    </source>
</evidence>
<dbReference type="PROSITE" id="PS50929">
    <property type="entry name" value="ABC_TM1F"/>
    <property type="match status" value="1"/>
</dbReference>
<dbReference type="EMBL" id="JBBWWR010000007">
    <property type="protein sequence ID" value="KAK8963231.1"/>
    <property type="molecule type" value="Genomic_DNA"/>
</dbReference>
<comment type="subcellular location">
    <subcellularLocation>
        <location evidence="1">Membrane</location>
        <topology evidence="1">Multi-pass membrane protein</topology>
    </subcellularLocation>
</comment>
<dbReference type="InterPro" id="IPR027417">
    <property type="entry name" value="P-loop_NTPase"/>
</dbReference>
<evidence type="ECO:0000313" key="15">
    <source>
        <dbReference type="Proteomes" id="UP001412067"/>
    </source>
</evidence>
<dbReference type="InterPro" id="IPR017871">
    <property type="entry name" value="ABC_transporter-like_CS"/>
</dbReference>
<dbReference type="SUPFAM" id="SSF90123">
    <property type="entry name" value="ABC transporter transmembrane region"/>
    <property type="match status" value="1"/>
</dbReference>
<dbReference type="InterPro" id="IPR003439">
    <property type="entry name" value="ABC_transporter-like_ATP-bd"/>
</dbReference>
<evidence type="ECO:0000256" key="7">
    <source>
        <dbReference type="ARBA" id="ARBA00022840"/>
    </source>
</evidence>
<evidence type="ECO:0000256" key="8">
    <source>
        <dbReference type="ARBA" id="ARBA00022989"/>
    </source>
</evidence>
<dbReference type="PROSITE" id="PS50893">
    <property type="entry name" value="ABC_TRANSPORTER_2"/>
    <property type="match status" value="1"/>
</dbReference>
<gene>
    <name evidence="14" type="primary">ABCB11</name>
    <name evidence="14" type="ORF">KSP40_PGU004348</name>
</gene>
<sequence length="689" mass="75920">MTTFIAAQHAAYKIFQTINRKPKIHSSKITGERLDVIHGDIEFKDVYFSYPSRPKEKVFTGLTIFIKGGTSVALVGGSGSGKSTVISLIERFYDPQDGEVLIDGINIKKFHLRWLRKKIGLVSQEPVLFASTIRDNISYGKNDATIDEIKTATQLANASKFIEMLPQGLDTMVGEHGTQLSGGQKQRIAIARAILKDPRILLLDEATSALDVESEQLVQEAIDQVMMNRTTVIVAHRLTTVRNAQCIVVMNEGSILEKGTHSELLKDQNGSYNRLIQLQQLNRNLKQTSEIAQDASSHQAIEEKNISRHNSLRRNLSIGSSRGNSKYFSARHTSPIEIDLEESASEQQIKKPKEVPLSRLANLNKPEIKILLLGSVATVFNGLKSPVNALAVSTYIGIFYSKPDKLKKDSIICSAAFFAFSVVYLVTSPTGSYLFAVAGAKLIRRIRLMVFHKVVNMEIAWFDDPKNSSGAIGAKLSTDAVLLSSLVGDSLALLVQNAATLIFGLLLAFLSSWQLSLIILALLPLIGLNGWTIMKFKKGFNVDAKMMHEEVGQVADDAVRNIRTVASFSAEKKVIAFVGESGSGKSTAISLLQRFYDPDSGHILLDGIELQKFQVRWLRQQMGLVSQEPILFNGTIHANIAYGKEENDDEAEIIAAAELANAHMFISSLDQVRRVHLAKCHVASSYLPT</sequence>